<dbReference type="EMBL" id="SNQG01000001">
    <property type="protein sequence ID" value="TEW69200.1"/>
    <property type="molecule type" value="Genomic_DNA"/>
</dbReference>
<gene>
    <name evidence="3" type="ORF">E2R65_03265</name>
    <name evidence="2" type="ORF">GGR35_000338</name>
</gene>
<dbReference type="PROSITE" id="PS51257">
    <property type="entry name" value="PROKAR_LIPOPROTEIN"/>
    <property type="match status" value="1"/>
</dbReference>
<comment type="caution">
    <text evidence="3">The sequence shown here is derived from an EMBL/GenBank/DDBJ whole genome shotgun (WGS) entry which is preliminary data.</text>
</comment>
<protein>
    <submittedName>
        <fullName evidence="3">Uncharacterized protein</fullName>
    </submittedName>
</protein>
<proteinExistence type="predicted"/>
<evidence type="ECO:0000313" key="5">
    <source>
        <dbReference type="Proteomes" id="UP000583101"/>
    </source>
</evidence>
<evidence type="ECO:0000313" key="3">
    <source>
        <dbReference type="EMBL" id="TEW69200.1"/>
    </source>
</evidence>
<reference evidence="3" key="2">
    <citation type="submission" date="2019-03" db="EMBL/GenBank/DDBJ databases">
        <authorList>
            <person name="Yan Y.-Q."/>
            <person name="Du Z.-J."/>
        </authorList>
    </citation>
    <scope>NUCLEOTIDE SEQUENCE</scope>
    <source>
        <strain evidence="3">PP-F2FG21</strain>
    </source>
</reference>
<keyword evidence="5" id="KW-1185">Reference proteome</keyword>
<dbReference type="OrthoDB" id="798071at2"/>
<dbReference type="Proteomes" id="UP000297248">
    <property type="component" value="Unassembled WGS sequence"/>
</dbReference>
<reference evidence="2 5" key="3">
    <citation type="submission" date="2020-08" db="EMBL/GenBank/DDBJ databases">
        <title>Genomic Encyclopedia of Type Strains, Phase IV (KMG-IV): sequencing the most valuable type-strain genomes for metagenomic binning, comparative biology and taxonomic classification.</title>
        <authorList>
            <person name="Goeker M."/>
        </authorList>
    </citation>
    <scope>NUCLEOTIDE SEQUENCE [LARGE SCALE GENOMIC DNA]</scope>
    <source>
        <strain evidence="2 5">DSM 100995</strain>
    </source>
</reference>
<evidence type="ECO:0000313" key="4">
    <source>
        <dbReference type="Proteomes" id="UP000297248"/>
    </source>
</evidence>
<dbReference type="EMBL" id="JACIEG010000001">
    <property type="protein sequence ID" value="MBB3967752.1"/>
    <property type="molecule type" value="Genomic_DNA"/>
</dbReference>
<dbReference type="RefSeq" id="WP_134335035.1">
    <property type="nucleotide sequence ID" value="NZ_BMCZ01000001.1"/>
</dbReference>
<name>A0A4Y8AJJ4_9SPHI</name>
<dbReference type="Proteomes" id="UP000583101">
    <property type="component" value="Unassembled WGS sequence"/>
</dbReference>
<keyword evidence="1" id="KW-0732">Signal</keyword>
<reference evidence="3 4" key="1">
    <citation type="journal article" date="2016" name="Int. J. Syst. Evol. Microbiol.">
        <title>Proposal of Mucilaginibacter phyllosphaerae sp. nov. isolated from the phyllosphere of Galium album.</title>
        <authorList>
            <person name="Aydogan E.L."/>
            <person name="Busse H.J."/>
            <person name="Moser G."/>
            <person name="Muller C."/>
            <person name="Kampfer P."/>
            <person name="Glaeser S.P."/>
        </authorList>
    </citation>
    <scope>NUCLEOTIDE SEQUENCE [LARGE SCALE GENOMIC DNA]</scope>
    <source>
        <strain evidence="3 4">PP-F2FG21</strain>
    </source>
</reference>
<feature type="signal peptide" evidence="1">
    <location>
        <begin position="1"/>
        <end position="23"/>
    </location>
</feature>
<organism evidence="3 4">
    <name type="scientific">Mucilaginibacter phyllosphaerae</name>
    <dbReference type="NCBI Taxonomy" id="1812349"/>
    <lineage>
        <taxon>Bacteria</taxon>
        <taxon>Pseudomonadati</taxon>
        <taxon>Bacteroidota</taxon>
        <taxon>Sphingobacteriia</taxon>
        <taxon>Sphingobacteriales</taxon>
        <taxon>Sphingobacteriaceae</taxon>
        <taxon>Mucilaginibacter</taxon>
    </lineage>
</organism>
<dbReference type="AlphaFoldDB" id="A0A4Y8AJJ4"/>
<sequence length="196" mass="21362">MHSKRFTPWYVSLVLLLSVLATACQKDTGEQAIDQKKIALSADSVISTSSPDNFLATAGTLTITMQDSTYTFDASKDSVAFVNMSVGGNRYFGITAINKAHTLSFGVSSKGTATDSLTKPVAGGQLLMMADVMHTKQFTLTQYAEPGDAGKINLVQYRQKDMLAKGNFFTFLSKDDEPNSSLYRVEGTFDLKLKKQ</sequence>
<evidence type="ECO:0000256" key="1">
    <source>
        <dbReference type="SAM" id="SignalP"/>
    </source>
</evidence>
<feature type="chain" id="PRO_5044616710" evidence="1">
    <location>
        <begin position="24"/>
        <end position="196"/>
    </location>
</feature>
<accession>A0A4Y8AJJ4</accession>
<evidence type="ECO:0000313" key="2">
    <source>
        <dbReference type="EMBL" id="MBB3967752.1"/>
    </source>
</evidence>